<dbReference type="Proteomes" id="UP000607653">
    <property type="component" value="Unassembled WGS sequence"/>
</dbReference>
<organism evidence="1 2">
    <name type="scientific">Nelumbo nucifera</name>
    <name type="common">Sacred lotus</name>
    <dbReference type="NCBI Taxonomy" id="4432"/>
    <lineage>
        <taxon>Eukaryota</taxon>
        <taxon>Viridiplantae</taxon>
        <taxon>Streptophyta</taxon>
        <taxon>Embryophyta</taxon>
        <taxon>Tracheophyta</taxon>
        <taxon>Spermatophyta</taxon>
        <taxon>Magnoliopsida</taxon>
        <taxon>Proteales</taxon>
        <taxon>Nelumbonaceae</taxon>
        <taxon>Nelumbo</taxon>
    </lineage>
</organism>
<keyword evidence="2" id="KW-1185">Reference proteome</keyword>
<reference evidence="1 2" key="1">
    <citation type="journal article" date="2020" name="Mol. Biol. Evol.">
        <title>Distinct Expression and Methylation Patterns for Genes with Different Fates following a Single Whole-Genome Duplication in Flowering Plants.</title>
        <authorList>
            <person name="Shi T."/>
            <person name="Rahmani R.S."/>
            <person name="Gugger P.F."/>
            <person name="Wang M."/>
            <person name="Li H."/>
            <person name="Zhang Y."/>
            <person name="Li Z."/>
            <person name="Wang Q."/>
            <person name="Van de Peer Y."/>
            <person name="Marchal K."/>
            <person name="Chen J."/>
        </authorList>
    </citation>
    <scope>NUCLEOTIDE SEQUENCE [LARGE SCALE GENOMIC DNA]</scope>
    <source>
        <tissue evidence="1">Leaf</tissue>
    </source>
</reference>
<dbReference type="EMBL" id="DUZY01000004">
    <property type="protein sequence ID" value="DAD35018.1"/>
    <property type="molecule type" value="Genomic_DNA"/>
</dbReference>
<evidence type="ECO:0000313" key="2">
    <source>
        <dbReference type="Proteomes" id="UP000607653"/>
    </source>
</evidence>
<evidence type="ECO:0000313" key="1">
    <source>
        <dbReference type="EMBL" id="DAD35018.1"/>
    </source>
</evidence>
<name>A0A822Z0L5_NELNU</name>
<protein>
    <submittedName>
        <fullName evidence="1">Uncharacterized protein</fullName>
    </submittedName>
</protein>
<dbReference type="AlphaFoldDB" id="A0A822Z0L5"/>
<accession>A0A822Z0L5</accession>
<proteinExistence type="predicted"/>
<sequence>MTNSTFSTMFISYSWYILGGRFEAEVAEALWNSKSFKLICRHLVIVHRSQEGRESHNFARKPWRTSQWDCIKDYDAQPSSSRHGLLITRQLDTICLLVAVFLMTAMSQGRDLDG</sequence>
<comment type="caution">
    <text evidence="1">The sequence shown here is derived from an EMBL/GenBank/DDBJ whole genome shotgun (WGS) entry which is preliminary data.</text>
</comment>
<gene>
    <name evidence="1" type="ORF">HUJ06_005658</name>
</gene>